<dbReference type="InterPro" id="IPR013099">
    <property type="entry name" value="K_chnl_dom"/>
</dbReference>
<evidence type="ECO:0000256" key="6">
    <source>
        <dbReference type="ARBA" id="ARBA00022958"/>
    </source>
</evidence>
<accession>A0AAV4N519</accession>
<keyword evidence="3" id="KW-0633">Potassium transport</keyword>
<keyword evidence="6" id="KW-0630">Potassium</keyword>
<evidence type="ECO:0000256" key="10">
    <source>
        <dbReference type="ARBA" id="ARBA00023303"/>
    </source>
</evidence>
<evidence type="ECO:0000256" key="3">
    <source>
        <dbReference type="ARBA" id="ARBA00022538"/>
    </source>
</evidence>
<keyword evidence="9 11" id="KW-0472">Membrane</keyword>
<feature type="transmembrane region" description="Helical" evidence="11">
    <location>
        <begin position="91"/>
        <end position="111"/>
    </location>
</feature>
<keyword evidence="2" id="KW-0813">Transport</keyword>
<evidence type="ECO:0000313" key="13">
    <source>
        <dbReference type="EMBL" id="GIX79915.1"/>
    </source>
</evidence>
<feature type="transmembrane region" description="Helical" evidence="11">
    <location>
        <begin position="60"/>
        <end position="79"/>
    </location>
</feature>
<keyword evidence="7 11" id="KW-1133">Transmembrane helix</keyword>
<evidence type="ECO:0000259" key="12">
    <source>
        <dbReference type="Pfam" id="PF07885"/>
    </source>
</evidence>
<dbReference type="InterPro" id="IPR047871">
    <property type="entry name" value="K_chnl_Slo-like"/>
</dbReference>
<dbReference type="EMBL" id="BPLR01020553">
    <property type="protein sequence ID" value="GIX79915.1"/>
    <property type="molecule type" value="Genomic_DNA"/>
</dbReference>
<dbReference type="GO" id="GO:0045211">
    <property type="term" value="C:postsynaptic membrane"/>
    <property type="evidence" value="ECO:0007669"/>
    <property type="project" value="TreeGrafter"/>
</dbReference>
<feature type="domain" description="Potassium channel" evidence="12">
    <location>
        <begin position="45"/>
        <end position="112"/>
    </location>
</feature>
<dbReference type="AlphaFoldDB" id="A0AAV4N519"/>
<dbReference type="PANTHER" id="PTHR10027:SF33">
    <property type="entry name" value="CALCIUM-ACTIVATED POTASSIUM CHANNEL SUBUNIT ALPHA-1-RELATED"/>
    <property type="match status" value="1"/>
</dbReference>
<keyword evidence="8" id="KW-0406">Ion transport</keyword>
<dbReference type="Proteomes" id="UP001054945">
    <property type="component" value="Unassembled WGS sequence"/>
</dbReference>
<protein>
    <submittedName>
        <fullName evidence="13">Calcium-activated potassium channel slowpoke</fullName>
    </submittedName>
</protein>
<keyword evidence="4 11" id="KW-0812">Transmembrane</keyword>
<reference evidence="13 14" key="1">
    <citation type="submission" date="2021-06" db="EMBL/GenBank/DDBJ databases">
        <title>Caerostris extrusa draft genome.</title>
        <authorList>
            <person name="Kono N."/>
            <person name="Arakawa K."/>
        </authorList>
    </citation>
    <scope>NUCLEOTIDE SEQUENCE [LARGE SCALE GENOMIC DNA]</scope>
</reference>
<evidence type="ECO:0000256" key="11">
    <source>
        <dbReference type="SAM" id="Phobius"/>
    </source>
</evidence>
<evidence type="ECO:0000256" key="1">
    <source>
        <dbReference type="ARBA" id="ARBA00004141"/>
    </source>
</evidence>
<evidence type="ECO:0000256" key="8">
    <source>
        <dbReference type="ARBA" id="ARBA00023065"/>
    </source>
</evidence>
<sequence>MVYFFIRFIAASDKLWFMLELYSFVDYFTIPPSFISIYLGRTWIARKFRRSPEFQQPHPLTYWECVYFLIVTMSTVGYGDIYCETSLGRGFIVLFILVGLAVFASCIPEIIDLVGTRPKYSGEYRQEHGKRYSTTHPPAFPQSTSHASFFPFLAQYKAFHLYADVKAFLV</sequence>
<keyword evidence="5" id="KW-0631">Potassium channel</keyword>
<dbReference type="Gene3D" id="1.10.287.70">
    <property type="match status" value="1"/>
</dbReference>
<name>A0AAV4N519_CAEEX</name>
<evidence type="ECO:0000256" key="5">
    <source>
        <dbReference type="ARBA" id="ARBA00022826"/>
    </source>
</evidence>
<evidence type="ECO:0000256" key="4">
    <source>
        <dbReference type="ARBA" id="ARBA00022692"/>
    </source>
</evidence>
<feature type="transmembrane region" description="Helical" evidence="11">
    <location>
        <begin position="15"/>
        <end position="39"/>
    </location>
</feature>
<dbReference type="PANTHER" id="PTHR10027">
    <property type="entry name" value="CALCIUM-ACTIVATED POTASSIUM CHANNEL ALPHA CHAIN"/>
    <property type="match status" value="1"/>
</dbReference>
<evidence type="ECO:0000256" key="2">
    <source>
        <dbReference type="ARBA" id="ARBA00022448"/>
    </source>
</evidence>
<evidence type="ECO:0000256" key="7">
    <source>
        <dbReference type="ARBA" id="ARBA00022989"/>
    </source>
</evidence>
<evidence type="ECO:0000256" key="9">
    <source>
        <dbReference type="ARBA" id="ARBA00023136"/>
    </source>
</evidence>
<dbReference type="Pfam" id="PF07885">
    <property type="entry name" value="Ion_trans_2"/>
    <property type="match status" value="1"/>
</dbReference>
<dbReference type="SUPFAM" id="SSF81324">
    <property type="entry name" value="Voltage-gated potassium channels"/>
    <property type="match status" value="1"/>
</dbReference>
<keyword evidence="10 13" id="KW-0407">Ion channel</keyword>
<comment type="caution">
    <text evidence="13">The sequence shown here is derived from an EMBL/GenBank/DDBJ whole genome shotgun (WGS) entry which is preliminary data.</text>
</comment>
<comment type="subcellular location">
    <subcellularLocation>
        <location evidence="1">Membrane</location>
        <topology evidence="1">Multi-pass membrane protein</topology>
    </subcellularLocation>
</comment>
<gene>
    <name evidence="13" type="primary">slo</name>
    <name evidence="13" type="ORF">CEXT_191201</name>
</gene>
<organism evidence="13 14">
    <name type="scientific">Caerostris extrusa</name>
    <name type="common">Bark spider</name>
    <name type="synonym">Caerostris bankana</name>
    <dbReference type="NCBI Taxonomy" id="172846"/>
    <lineage>
        <taxon>Eukaryota</taxon>
        <taxon>Metazoa</taxon>
        <taxon>Ecdysozoa</taxon>
        <taxon>Arthropoda</taxon>
        <taxon>Chelicerata</taxon>
        <taxon>Arachnida</taxon>
        <taxon>Araneae</taxon>
        <taxon>Araneomorphae</taxon>
        <taxon>Entelegynae</taxon>
        <taxon>Araneoidea</taxon>
        <taxon>Araneidae</taxon>
        <taxon>Caerostris</taxon>
    </lineage>
</organism>
<dbReference type="GO" id="GO:0060072">
    <property type="term" value="F:large conductance calcium-activated potassium channel activity"/>
    <property type="evidence" value="ECO:0007669"/>
    <property type="project" value="TreeGrafter"/>
</dbReference>
<evidence type="ECO:0000313" key="14">
    <source>
        <dbReference type="Proteomes" id="UP001054945"/>
    </source>
</evidence>
<proteinExistence type="predicted"/>
<keyword evidence="14" id="KW-1185">Reference proteome</keyword>